<dbReference type="EMBL" id="CAJNIZ010012780">
    <property type="protein sequence ID" value="CAE7338095.1"/>
    <property type="molecule type" value="Genomic_DNA"/>
</dbReference>
<reference evidence="2" key="1">
    <citation type="submission" date="2021-02" db="EMBL/GenBank/DDBJ databases">
        <authorList>
            <person name="Dougan E. K."/>
            <person name="Rhodes N."/>
            <person name="Thang M."/>
            <person name="Chan C."/>
        </authorList>
    </citation>
    <scope>NUCLEOTIDE SEQUENCE</scope>
</reference>
<dbReference type="OrthoDB" id="445518at2759"/>
<feature type="compositionally biased region" description="Basic and acidic residues" evidence="1">
    <location>
        <begin position="99"/>
        <end position="109"/>
    </location>
</feature>
<gene>
    <name evidence="2" type="ORF">SPIL2461_LOCUS7934</name>
</gene>
<protein>
    <submittedName>
        <fullName evidence="2">Uncharacterized protein</fullName>
    </submittedName>
</protein>
<feature type="region of interest" description="Disordered" evidence="1">
    <location>
        <begin position="41"/>
        <end position="62"/>
    </location>
</feature>
<organism evidence="2 3">
    <name type="scientific">Symbiodinium pilosum</name>
    <name type="common">Dinoflagellate</name>
    <dbReference type="NCBI Taxonomy" id="2952"/>
    <lineage>
        <taxon>Eukaryota</taxon>
        <taxon>Sar</taxon>
        <taxon>Alveolata</taxon>
        <taxon>Dinophyceae</taxon>
        <taxon>Suessiales</taxon>
        <taxon>Symbiodiniaceae</taxon>
        <taxon>Symbiodinium</taxon>
    </lineage>
</organism>
<evidence type="ECO:0000313" key="2">
    <source>
        <dbReference type="EMBL" id="CAE7338095.1"/>
    </source>
</evidence>
<feature type="region of interest" description="Disordered" evidence="1">
    <location>
        <begin position="90"/>
        <end position="124"/>
    </location>
</feature>
<sequence>MAAQRQEQILKEQKAEAEALVHYYGTTLEEMSETFRSHSWKSATAPPYNKATPTKTLPPVMKPPQRVFSSFAPSLVGAAGLGQGPGNFCHGTIGGAADQRTEQRDREDSVSVSTLPPSRGSKAE</sequence>
<evidence type="ECO:0000256" key="1">
    <source>
        <dbReference type="SAM" id="MobiDB-lite"/>
    </source>
</evidence>
<dbReference type="AlphaFoldDB" id="A0A812P5M6"/>
<proteinExistence type="predicted"/>
<name>A0A812P5M6_SYMPI</name>
<accession>A0A812P5M6</accession>
<keyword evidence="3" id="KW-1185">Reference proteome</keyword>
<dbReference type="Proteomes" id="UP000649617">
    <property type="component" value="Unassembled WGS sequence"/>
</dbReference>
<evidence type="ECO:0000313" key="3">
    <source>
        <dbReference type="Proteomes" id="UP000649617"/>
    </source>
</evidence>
<comment type="caution">
    <text evidence="2">The sequence shown here is derived from an EMBL/GenBank/DDBJ whole genome shotgun (WGS) entry which is preliminary data.</text>
</comment>